<gene>
    <name evidence="1" type="ORF">P26059B_0042</name>
</gene>
<evidence type="ECO:0000313" key="2">
    <source>
        <dbReference type="Proteomes" id="UP000261817"/>
    </source>
</evidence>
<keyword evidence="2" id="KW-1185">Reference proteome</keyword>
<proteinExistence type="predicted"/>
<name>A0A384V7R6_9CAUD</name>
<protein>
    <submittedName>
        <fullName evidence="1">Uncharacterized protein</fullName>
    </submittedName>
</protein>
<dbReference type="EMBL" id="KY981272">
    <property type="protein sequence ID" value="ASJ79318.1"/>
    <property type="molecule type" value="Genomic_DNA"/>
</dbReference>
<reference evidence="1 2" key="1">
    <citation type="journal article" date="2018" name="Sci. Rep.">
        <title>Genomic and ecological study of two distinctive freshwater bacteriophages infecting a Comamonadaceae bacterium.</title>
        <authorList>
            <person name="Moon K."/>
            <person name="Kang I."/>
            <person name="Kim S."/>
            <person name="Kim S.J."/>
            <person name="Cho J.C."/>
        </authorList>
    </citation>
    <scope>NUCLEOTIDE SEQUENCE [LARGE SCALE GENOMIC DNA]</scope>
</reference>
<dbReference type="InterPro" id="IPR058979">
    <property type="entry name" value="LysC-like"/>
</dbReference>
<sequence length="67" mass="7402">MALVGCATRTEYVRELPPPELLEDCKATQSEVKTNAQLALALLAARDDLAKCNIDKRSLREWAKTNG</sequence>
<organism evidence="1 2">
    <name type="scientific">Curvibacter phage P26059B</name>
    <dbReference type="NCBI Taxonomy" id="1983784"/>
    <lineage>
        <taxon>Viruses</taxon>
        <taxon>Duplodnaviria</taxon>
        <taxon>Heunggongvirae</taxon>
        <taxon>Uroviricota</taxon>
        <taxon>Caudoviricetes</taxon>
        <taxon>Autographivirales</taxon>
        <taxon>Autonotataviridae</taxon>
        <taxon>Kalppathivirus</taxon>
        <taxon>Kalppathivirus P26059B</taxon>
    </lineage>
</organism>
<dbReference type="Proteomes" id="UP000261817">
    <property type="component" value="Segment"/>
</dbReference>
<dbReference type="Pfam" id="PF23793">
    <property type="entry name" value="LysC"/>
    <property type="match status" value="1"/>
</dbReference>
<accession>A0A384V7R6</accession>
<evidence type="ECO:0000313" key="1">
    <source>
        <dbReference type="EMBL" id="ASJ79318.1"/>
    </source>
</evidence>